<evidence type="ECO:0000256" key="1">
    <source>
        <dbReference type="SAM" id="MobiDB-lite"/>
    </source>
</evidence>
<feature type="compositionally biased region" description="Polar residues" evidence="1">
    <location>
        <begin position="1"/>
        <end position="24"/>
    </location>
</feature>
<name>A0AAD7JJX5_9AGAR</name>
<dbReference type="Proteomes" id="UP001215280">
    <property type="component" value="Unassembled WGS sequence"/>
</dbReference>
<feature type="region of interest" description="Disordered" evidence="1">
    <location>
        <begin position="1"/>
        <end position="47"/>
    </location>
</feature>
<organism evidence="2 3">
    <name type="scientific">Mycena maculata</name>
    <dbReference type="NCBI Taxonomy" id="230809"/>
    <lineage>
        <taxon>Eukaryota</taxon>
        <taxon>Fungi</taxon>
        <taxon>Dikarya</taxon>
        <taxon>Basidiomycota</taxon>
        <taxon>Agaricomycotina</taxon>
        <taxon>Agaricomycetes</taxon>
        <taxon>Agaricomycetidae</taxon>
        <taxon>Agaricales</taxon>
        <taxon>Marasmiineae</taxon>
        <taxon>Mycenaceae</taxon>
        <taxon>Mycena</taxon>
    </lineage>
</organism>
<gene>
    <name evidence="2" type="ORF">DFH07DRAFT_955466</name>
</gene>
<comment type="caution">
    <text evidence="2">The sequence shown here is derived from an EMBL/GenBank/DDBJ whole genome shotgun (WGS) entry which is preliminary data.</text>
</comment>
<dbReference type="EMBL" id="JARJLG010000033">
    <property type="protein sequence ID" value="KAJ7766411.1"/>
    <property type="molecule type" value="Genomic_DNA"/>
</dbReference>
<proteinExistence type="predicted"/>
<feature type="region of interest" description="Disordered" evidence="1">
    <location>
        <begin position="430"/>
        <end position="458"/>
    </location>
</feature>
<reference evidence="2" key="1">
    <citation type="submission" date="2023-03" db="EMBL/GenBank/DDBJ databases">
        <title>Massive genome expansion in bonnet fungi (Mycena s.s.) driven by repeated elements and novel gene families across ecological guilds.</title>
        <authorList>
            <consortium name="Lawrence Berkeley National Laboratory"/>
            <person name="Harder C.B."/>
            <person name="Miyauchi S."/>
            <person name="Viragh M."/>
            <person name="Kuo A."/>
            <person name="Thoen E."/>
            <person name="Andreopoulos B."/>
            <person name="Lu D."/>
            <person name="Skrede I."/>
            <person name="Drula E."/>
            <person name="Henrissat B."/>
            <person name="Morin E."/>
            <person name="Kohler A."/>
            <person name="Barry K."/>
            <person name="LaButti K."/>
            <person name="Morin E."/>
            <person name="Salamov A."/>
            <person name="Lipzen A."/>
            <person name="Mereny Z."/>
            <person name="Hegedus B."/>
            <person name="Baldrian P."/>
            <person name="Stursova M."/>
            <person name="Weitz H."/>
            <person name="Taylor A."/>
            <person name="Grigoriev I.V."/>
            <person name="Nagy L.G."/>
            <person name="Martin F."/>
            <person name="Kauserud H."/>
        </authorList>
    </citation>
    <scope>NUCLEOTIDE SEQUENCE</scope>
    <source>
        <strain evidence="2">CBHHK188m</strain>
    </source>
</reference>
<dbReference type="AlphaFoldDB" id="A0AAD7JJX5"/>
<feature type="compositionally biased region" description="Polar residues" evidence="1">
    <location>
        <begin position="430"/>
        <end position="440"/>
    </location>
</feature>
<protein>
    <submittedName>
        <fullName evidence="2">Uncharacterized protein</fullName>
    </submittedName>
</protein>
<evidence type="ECO:0000313" key="3">
    <source>
        <dbReference type="Proteomes" id="UP001215280"/>
    </source>
</evidence>
<evidence type="ECO:0000313" key="2">
    <source>
        <dbReference type="EMBL" id="KAJ7766411.1"/>
    </source>
</evidence>
<keyword evidence="3" id="KW-1185">Reference proteome</keyword>
<accession>A0AAD7JJX5</accession>
<feature type="region of interest" description="Disordered" evidence="1">
    <location>
        <begin position="277"/>
        <end position="305"/>
    </location>
</feature>
<sequence length="458" mass="49904">MSSQFYSDYQSQTGQRYNFTPSSRTYDEFGNPEPSSDDGPRATTPSEDPAVLVDLLANNYDLTIEYRSDLHSFLEVARGLPPKELKIVLIQQATTLANQQHLIETKAICSMINETVTKVSASLSVNARITKEQISEIGAACKVVFYSGRRYNFSNEDLKAEVIPYLEKHSAVNGLEILFKTKTNHKLLTASVGRVLSYTKTWLRRTFITSIPDAAKNNCGLSVTALTTLLAKKCLLGSENAKAKHAIWVLIVRSFIRDNADLRVVLGLDASDDDDDDEFSAAVSADPPPTVPAKRNHAGTPVTHNSDGKRIEAFWRQITVLWVERNQKYTPDLQSPGWTEYINACVKKELTLFPSDPLALIVGNKSSGGTAPAAAASVMGRLSGVLGGTGPRQPMTPNAGNANPTALPGIFSGQPPFRTMDDLMNTATPFTFGNSTSRSGLTLPPLNPQAEGSSRHRN</sequence>